<name>A0A6A5Z6U3_9PLEO</name>
<evidence type="ECO:0000313" key="2">
    <source>
        <dbReference type="Proteomes" id="UP000799770"/>
    </source>
</evidence>
<keyword evidence="2" id="KW-1185">Reference proteome</keyword>
<dbReference type="AlphaFoldDB" id="A0A6A5Z6U3"/>
<dbReference type="EMBL" id="ML977323">
    <property type="protein sequence ID" value="KAF2115170.1"/>
    <property type="molecule type" value="Genomic_DNA"/>
</dbReference>
<evidence type="ECO:0000313" key="1">
    <source>
        <dbReference type="EMBL" id="KAF2115170.1"/>
    </source>
</evidence>
<protein>
    <submittedName>
        <fullName evidence="1">Uncharacterized protein</fullName>
    </submittedName>
</protein>
<organism evidence="1 2">
    <name type="scientific">Lophiotrema nucula</name>
    <dbReference type="NCBI Taxonomy" id="690887"/>
    <lineage>
        <taxon>Eukaryota</taxon>
        <taxon>Fungi</taxon>
        <taxon>Dikarya</taxon>
        <taxon>Ascomycota</taxon>
        <taxon>Pezizomycotina</taxon>
        <taxon>Dothideomycetes</taxon>
        <taxon>Pleosporomycetidae</taxon>
        <taxon>Pleosporales</taxon>
        <taxon>Lophiotremataceae</taxon>
        <taxon>Lophiotrema</taxon>
    </lineage>
</organism>
<sequence>MTEKEVLKHIVHEVTVRRKMPSRILSFAGFFKHRDDEKPVDDIRLQILAFKNMCSGDKENDDNNYEDWEMFRRCRDIDDPHIACHFACCLATWDKLPEAWTAPMVKEFRSRDNMARMLWAGRSFGRFKRDIRMLDAEGHRRRCICWDCGVLKIVQKQLKDLDKMKITGTVLIVNPFVDRDKDELPVRRWHVEELHKAQGVYRPPPIGPFDGYGWSAAANDIAW</sequence>
<accession>A0A6A5Z6U3</accession>
<reference evidence="1" key="1">
    <citation type="journal article" date="2020" name="Stud. Mycol.">
        <title>101 Dothideomycetes genomes: a test case for predicting lifestyles and emergence of pathogens.</title>
        <authorList>
            <person name="Haridas S."/>
            <person name="Albert R."/>
            <person name="Binder M."/>
            <person name="Bloem J."/>
            <person name="Labutti K."/>
            <person name="Salamov A."/>
            <person name="Andreopoulos B."/>
            <person name="Baker S."/>
            <person name="Barry K."/>
            <person name="Bills G."/>
            <person name="Bluhm B."/>
            <person name="Cannon C."/>
            <person name="Castanera R."/>
            <person name="Culley D."/>
            <person name="Daum C."/>
            <person name="Ezra D."/>
            <person name="Gonzalez J."/>
            <person name="Henrissat B."/>
            <person name="Kuo A."/>
            <person name="Liang C."/>
            <person name="Lipzen A."/>
            <person name="Lutzoni F."/>
            <person name="Magnuson J."/>
            <person name="Mondo S."/>
            <person name="Nolan M."/>
            <person name="Ohm R."/>
            <person name="Pangilinan J."/>
            <person name="Park H.-J."/>
            <person name="Ramirez L."/>
            <person name="Alfaro M."/>
            <person name="Sun H."/>
            <person name="Tritt A."/>
            <person name="Yoshinaga Y."/>
            <person name="Zwiers L.-H."/>
            <person name="Turgeon B."/>
            <person name="Goodwin S."/>
            <person name="Spatafora J."/>
            <person name="Crous P."/>
            <person name="Grigoriev I."/>
        </authorList>
    </citation>
    <scope>NUCLEOTIDE SEQUENCE</scope>
    <source>
        <strain evidence="1">CBS 627.86</strain>
    </source>
</reference>
<gene>
    <name evidence="1" type="ORF">BDV96DRAFT_574993</name>
</gene>
<proteinExistence type="predicted"/>
<dbReference type="Proteomes" id="UP000799770">
    <property type="component" value="Unassembled WGS sequence"/>
</dbReference>